<gene>
    <name evidence="2" type="ORF">EV195_107111</name>
</gene>
<comment type="caution">
    <text evidence="2">The sequence shown here is derived from an EMBL/GenBank/DDBJ whole genome shotgun (WGS) entry which is preliminary data.</text>
</comment>
<protein>
    <recommendedName>
        <fullName evidence="1">Endonuclease/exonuclease/phosphatase domain-containing protein</fullName>
    </recommendedName>
</protein>
<dbReference type="InterPro" id="IPR036691">
    <property type="entry name" value="Endo/exonu/phosph_ase_sf"/>
</dbReference>
<organism evidence="2 3">
    <name type="scientific">Tenacibaculum skagerrakense</name>
    <dbReference type="NCBI Taxonomy" id="186571"/>
    <lineage>
        <taxon>Bacteria</taxon>
        <taxon>Pseudomonadati</taxon>
        <taxon>Bacteroidota</taxon>
        <taxon>Flavobacteriia</taxon>
        <taxon>Flavobacteriales</taxon>
        <taxon>Flavobacteriaceae</taxon>
        <taxon>Tenacibaculum</taxon>
    </lineage>
</organism>
<name>A0A4R2NRH8_9FLAO</name>
<feature type="domain" description="Endonuclease/exonuclease/phosphatase" evidence="1">
    <location>
        <begin position="10"/>
        <end position="313"/>
    </location>
</feature>
<evidence type="ECO:0000313" key="2">
    <source>
        <dbReference type="EMBL" id="TCP23945.1"/>
    </source>
</evidence>
<evidence type="ECO:0000313" key="3">
    <source>
        <dbReference type="Proteomes" id="UP000294564"/>
    </source>
</evidence>
<dbReference type="Proteomes" id="UP000294564">
    <property type="component" value="Unassembled WGS sequence"/>
</dbReference>
<proteinExistence type="predicted"/>
<dbReference type="GO" id="GO:0003824">
    <property type="term" value="F:catalytic activity"/>
    <property type="evidence" value="ECO:0007669"/>
    <property type="project" value="InterPro"/>
</dbReference>
<keyword evidence="3" id="KW-1185">Reference proteome</keyword>
<accession>A0A4R2NRH8</accession>
<dbReference type="Gene3D" id="3.60.10.10">
    <property type="entry name" value="Endonuclease/exonuclease/phosphatase"/>
    <property type="match status" value="1"/>
</dbReference>
<dbReference type="RefSeq" id="WP_132795220.1">
    <property type="nucleotide sequence ID" value="NZ_SLXM01000007.1"/>
</dbReference>
<evidence type="ECO:0000259" key="1">
    <source>
        <dbReference type="Pfam" id="PF19580"/>
    </source>
</evidence>
<dbReference type="OrthoDB" id="9802724at2"/>
<sequence>MNYSRDEILTVAFYNVENLFDTIDDPTTNDDKYTPTGERNWTYKRYYRKLNRISYVISQIGKTSSSETPILVGLAEVENTKVLDDLVNQKSLHKCGYRYVHYESNDERGIDTALLYRDRHFSPVSSERMQFSFLDEEGNFDHTRDVLLVSGFMNDELIHVIVNHWPSRREGEEESKSKRIKAADVVKEAIDKITSKDPNAKIIIMGDFNDNPTSESVKNHLVSHDFFNPMLPLYQKGLGTSTFQKEWHLFDQIILSNNFKDIETNHQFMSANIFNKKWLKTHKGKHKGSPFRTYIGPWYKGGFSDHFPVYVSFVKK</sequence>
<dbReference type="AlphaFoldDB" id="A0A4R2NRH8"/>
<reference evidence="2 3" key="1">
    <citation type="submission" date="2019-03" db="EMBL/GenBank/DDBJ databases">
        <title>Genomic Encyclopedia of Type Strains, Phase IV (KMG-IV): sequencing the most valuable type-strain genomes for metagenomic binning, comparative biology and taxonomic classification.</title>
        <authorList>
            <person name="Goeker M."/>
        </authorList>
    </citation>
    <scope>NUCLEOTIDE SEQUENCE [LARGE SCALE GENOMIC DNA]</scope>
    <source>
        <strain evidence="2 3">DSM 14836</strain>
    </source>
</reference>
<dbReference type="Pfam" id="PF19580">
    <property type="entry name" value="Exo_endo_phos_3"/>
    <property type="match status" value="1"/>
</dbReference>
<dbReference type="PANTHER" id="PTHR42834:SF1">
    <property type="entry name" value="ENDONUCLEASE_EXONUCLEASE_PHOSPHATASE FAMILY PROTEIN (AFU_ORTHOLOGUE AFUA_3G09210)"/>
    <property type="match status" value="1"/>
</dbReference>
<dbReference type="SUPFAM" id="SSF56219">
    <property type="entry name" value="DNase I-like"/>
    <property type="match status" value="1"/>
</dbReference>
<dbReference type="InterPro" id="IPR005135">
    <property type="entry name" value="Endo/exonuclease/phosphatase"/>
</dbReference>
<dbReference type="PANTHER" id="PTHR42834">
    <property type="entry name" value="ENDONUCLEASE/EXONUCLEASE/PHOSPHATASE FAMILY PROTEIN (AFU_ORTHOLOGUE AFUA_3G09210)"/>
    <property type="match status" value="1"/>
</dbReference>
<dbReference type="EMBL" id="SLXM01000007">
    <property type="protein sequence ID" value="TCP23945.1"/>
    <property type="molecule type" value="Genomic_DNA"/>
</dbReference>